<evidence type="ECO:0000313" key="2">
    <source>
        <dbReference type="Proteomes" id="UP000831536"/>
    </source>
</evidence>
<dbReference type="Proteomes" id="UP000831536">
    <property type="component" value="Segment"/>
</dbReference>
<accession>A0AAE9HGD2</accession>
<gene>
    <name evidence="1" type="ORF">EM_018</name>
</gene>
<sequence length="111" mass="12772">MNVYMWWAPCKITNKDTYFTCASEGEAYTNRICGSKEEAARFFVQTGCELIVKWHPDIGYTVRATSDENFVTVEHSFSSSGEAERWIELIMADNSLSGYESMDTEGRYVYF</sequence>
<reference evidence="1" key="1">
    <citation type="journal article" date="2022" name="J. Appl. Microbiol.">
        <title>Bacteriophage-Antibiotic Combinations Against Multidrug-Resistant Pseudomonas aeruginosa.</title>
        <authorList>
            <person name="Holger D."/>
            <person name="Lev K.L."/>
            <person name="Kebriaei R."/>
            <person name="Morrisette T."/>
            <person name="Shah R."/>
            <person name="Alexander J."/>
            <person name="Lehman S.M."/>
            <person name="Rybak M.J."/>
        </authorList>
    </citation>
    <scope>NUCLEOTIDE SEQUENCE</scope>
</reference>
<dbReference type="EMBL" id="ON169972">
    <property type="protein sequence ID" value="UPW35820.1"/>
    <property type="molecule type" value="Genomic_DNA"/>
</dbReference>
<proteinExistence type="predicted"/>
<evidence type="ECO:0000313" key="1">
    <source>
        <dbReference type="EMBL" id="UPW35820.1"/>
    </source>
</evidence>
<organism evidence="1 2">
    <name type="scientific">Pseudomonas phage EM</name>
    <dbReference type="NCBI Taxonomy" id="2936914"/>
    <lineage>
        <taxon>Viruses</taxon>
        <taxon>Duplodnaviria</taxon>
        <taxon>Heunggongvirae</taxon>
        <taxon>Uroviricota</taxon>
        <taxon>Caudoviricetes</taxon>
        <taxon>Vandenendeviridae</taxon>
        <taxon>Skurskavirinae</taxon>
        <taxon>Baldwinvirus</taxon>
        <taxon>Baldwinvirus EM</taxon>
    </lineage>
</organism>
<name>A0AAE9HGD2_9CAUD</name>
<keyword evidence="2" id="KW-1185">Reference proteome</keyword>
<protein>
    <submittedName>
        <fullName evidence="1">Uncharacterized protein</fullName>
    </submittedName>
</protein>